<reference evidence="2" key="1">
    <citation type="submission" date="2019-11" db="UniProtKB">
        <authorList>
            <consortium name="WormBaseParasite"/>
        </authorList>
    </citation>
    <scope>IDENTIFICATION</scope>
</reference>
<sequence length="91" mass="10363">MNCRETKELIRKLQASIQPEDTEEDKKKVTFACAKYYFGEMISSYEALGPNRFSEGAAKEQDQQAQTQQQGPSQQNSPAQKRSPQPRPPTR</sequence>
<proteinExistence type="predicted"/>
<name>A0A5K3EX34_MESCO</name>
<feature type="compositionally biased region" description="Low complexity" evidence="1">
    <location>
        <begin position="63"/>
        <end position="80"/>
    </location>
</feature>
<feature type="region of interest" description="Disordered" evidence="1">
    <location>
        <begin position="52"/>
        <end position="91"/>
    </location>
</feature>
<evidence type="ECO:0000313" key="2">
    <source>
        <dbReference type="WBParaSite" id="MCU_003257-RA"/>
    </source>
</evidence>
<dbReference type="AlphaFoldDB" id="A0A5K3EX34"/>
<accession>A0A5K3EX34</accession>
<evidence type="ECO:0000256" key="1">
    <source>
        <dbReference type="SAM" id="MobiDB-lite"/>
    </source>
</evidence>
<organism evidence="2">
    <name type="scientific">Mesocestoides corti</name>
    <name type="common">Flatworm</name>
    <dbReference type="NCBI Taxonomy" id="53468"/>
    <lineage>
        <taxon>Eukaryota</taxon>
        <taxon>Metazoa</taxon>
        <taxon>Spiralia</taxon>
        <taxon>Lophotrochozoa</taxon>
        <taxon>Platyhelminthes</taxon>
        <taxon>Cestoda</taxon>
        <taxon>Eucestoda</taxon>
        <taxon>Cyclophyllidea</taxon>
        <taxon>Mesocestoididae</taxon>
        <taxon>Mesocestoides</taxon>
    </lineage>
</organism>
<dbReference type="WBParaSite" id="MCU_003257-RA">
    <property type="protein sequence ID" value="MCU_003257-RA"/>
    <property type="gene ID" value="MCU_003257"/>
</dbReference>
<protein>
    <submittedName>
        <fullName evidence="2">Vta1 domain-containing protein</fullName>
    </submittedName>
</protein>